<dbReference type="Gene3D" id="1.20.1290.10">
    <property type="entry name" value="AhpD-like"/>
    <property type="match status" value="1"/>
</dbReference>
<dbReference type="EMBL" id="JAUSRL010000002">
    <property type="protein sequence ID" value="MDP9959943.1"/>
    <property type="molecule type" value="Genomic_DNA"/>
</dbReference>
<reference evidence="1 2" key="1">
    <citation type="submission" date="2023-07" db="EMBL/GenBank/DDBJ databases">
        <title>Sorghum-associated microbial communities from plants grown in Nebraska, USA.</title>
        <authorList>
            <person name="Schachtman D."/>
        </authorList>
    </citation>
    <scope>NUCLEOTIDE SEQUENCE [LARGE SCALE GENOMIC DNA]</scope>
    <source>
        <strain evidence="1 2">CC351</strain>
    </source>
</reference>
<protein>
    <submittedName>
        <fullName evidence="1">Alkylhydroperoxidase family enzyme</fullName>
    </submittedName>
</protein>
<dbReference type="Proteomes" id="UP001235513">
    <property type="component" value="Unassembled WGS sequence"/>
</dbReference>
<accession>A0ABT9SKH7</accession>
<dbReference type="InterPro" id="IPR029032">
    <property type="entry name" value="AhpD-like"/>
</dbReference>
<proteinExistence type="predicted"/>
<dbReference type="SUPFAM" id="SSF69118">
    <property type="entry name" value="AhpD-like"/>
    <property type="match status" value="1"/>
</dbReference>
<organism evidence="1 2">
    <name type="scientific">Chryseobacterium lathyri</name>
    <dbReference type="NCBI Taxonomy" id="395933"/>
    <lineage>
        <taxon>Bacteria</taxon>
        <taxon>Pseudomonadati</taxon>
        <taxon>Bacteroidota</taxon>
        <taxon>Flavobacteriia</taxon>
        <taxon>Flavobacteriales</taxon>
        <taxon>Weeksellaceae</taxon>
        <taxon>Chryseobacterium group</taxon>
        <taxon>Chryseobacterium</taxon>
    </lineage>
</organism>
<evidence type="ECO:0000313" key="2">
    <source>
        <dbReference type="Proteomes" id="UP001235513"/>
    </source>
</evidence>
<gene>
    <name evidence="1" type="ORF">J2T04_001822</name>
</gene>
<sequence>MTTIEFSDHGNTPFEKLIGHNTEILNHWNRLEETFFKNTSLDAHLLEQVRRTLAFGNGCEYCMVKGGRPDFNQSDLKISVAVSFAELFSKDHRSILKNHFSMLREFFSEKEISELCTFISFISASQKLGKIFNLTEEYQKNAVVGMEQLNLFKD</sequence>
<evidence type="ECO:0000313" key="1">
    <source>
        <dbReference type="EMBL" id="MDP9959943.1"/>
    </source>
</evidence>
<keyword evidence="2" id="KW-1185">Reference proteome</keyword>
<comment type="caution">
    <text evidence="1">The sequence shown here is derived from an EMBL/GenBank/DDBJ whole genome shotgun (WGS) entry which is preliminary data.</text>
</comment>
<dbReference type="RefSeq" id="WP_306843031.1">
    <property type="nucleotide sequence ID" value="NZ_JAUSRL010000002.1"/>
</dbReference>
<name>A0ABT9SKH7_9FLAO</name>